<organism evidence="6 7">
    <name type="scientific">Rhodospira trueperi</name>
    <dbReference type="NCBI Taxonomy" id="69960"/>
    <lineage>
        <taxon>Bacteria</taxon>
        <taxon>Pseudomonadati</taxon>
        <taxon>Pseudomonadota</taxon>
        <taxon>Alphaproteobacteria</taxon>
        <taxon>Rhodospirillales</taxon>
        <taxon>Rhodospirillaceae</taxon>
        <taxon>Rhodospira</taxon>
    </lineage>
</organism>
<protein>
    <submittedName>
        <fullName evidence="6">3',5'-cyclic AMP phosphodiesterase CpdA</fullName>
    </submittedName>
</protein>
<gene>
    <name evidence="6" type="ORF">SAMN05421720_10414</name>
</gene>
<evidence type="ECO:0000259" key="5">
    <source>
        <dbReference type="Pfam" id="PF00149"/>
    </source>
</evidence>
<comment type="similarity">
    <text evidence="4">Belongs to the cyclic nucleotide phosphodiesterase class-III family.</text>
</comment>
<evidence type="ECO:0000256" key="2">
    <source>
        <dbReference type="ARBA" id="ARBA00022801"/>
    </source>
</evidence>
<feature type="domain" description="Calcineurin-like phosphoesterase" evidence="5">
    <location>
        <begin position="3"/>
        <end position="198"/>
    </location>
</feature>
<dbReference type="PANTHER" id="PTHR42988">
    <property type="entry name" value="PHOSPHOHYDROLASE"/>
    <property type="match status" value="1"/>
</dbReference>
<dbReference type="AlphaFoldDB" id="A0A1G7ANM8"/>
<reference evidence="6 7" key="1">
    <citation type="submission" date="2016-10" db="EMBL/GenBank/DDBJ databases">
        <authorList>
            <person name="de Groot N.N."/>
        </authorList>
    </citation>
    <scope>NUCLEOTIDE SEQUENCE [LARGE SCALE GENOMIC DNA]</scope>
    <source>
        <strain evidence="6 7">ATCC 700224</strain>
    </source>
</reference>
<keyword evidence="3" id="KW-0408">Iron</keyword>
<dbReference type="InterPro" id="IPR042281">
    <property type="entry name" value="GpdQ_beta-strand"/>
</dbReference>
<dbReference type="Gene3D" id="3.30.750.180">
    <property type="entry name" value="GpdQ, beta-strand dimerisation domain"/>
    <property type="match status" value="1"/>
</dbReference>
<dbReference type="InterPro" id="IPR026575">
    <property type="entry name" value="GpdQ/CpdA-like"/>
</dbReference>
<sequence length="274" mass="29566">MILAQLTDLHIKAGRRLAYGRVDTAAFLAAAVDHLNALRPAVDAVILSGDLTDGGTPEDGAALRDLLAALRAPWLAVPGNHDDRAALRATFPSEIDRRTAPGPFIQVVEDRFPLRLIGLDTTVPGQPHGRLCAERLAWLEARLAEAPTTPTLIFQHHPPFETGLRHMDVQNLRAADALFEVLARHPQVRHVACGHVHRAVETTVRGVGVSIAPSPAHAVTLDFHPDAAPSFTLEPPMIRLFRLDPAGMLTSHLSAVGRFDGPYPFFTPDGGLIA</sequence>
<proteinExistence type="inferred from homology"/>
<dbReference type="GO" id="GO:0004112">
    <property type="term" value="F:cyclic-nucleotide phosphodiesterase activity"/>
    <property type="evidence" value="ECO:0007669"/>
    <property type="project" value="InterPro"/>
</dbReference>
<dbReference type="InterPro" id="IPR042283">
    <property type="entry name" value="GpdQ_catalytic"/>
</dbReference>
<evidence type="ECO:0000313" key="6">
    <source>
        <dbReference type="EMBL" id="SDE16067.1"/>
    </source>
</evidence>
<keyword evidence="2" id="KW-0378">Hydrolase</keyword>
<dbReference type="InterPro" id="IPR004843">
    <property type="entry name" value="Calcineurin-like_PHP"/>
</dbReference>
<dbReference type="Pfam" id="PF00149">
    <property type="entry name" value="Metallophos"/>
    <property type="match status" value="1"/>
</dbReference>
<name>A0A1G7ANM8_9PROT</name>
<keyword evidence="7" id="KW-1185">Reference proteome</keyword>
<evidence type="ECO:0000256" key="4">
    <source>
        <dbReference type="ARBA" id="ARBA00025742"/>
    </source>
</evidence>
<evidence type="ECO:0000256" key="3">
    <source>
        <dbReference type="ARBA" id="ARBA00023004"/>
    </source>
</evidence>
<dbReference type="EMBL" id="FNAP01000004">
    <property type="protein sequence ID" value="SDE16067.1"/>
    <property type="molecule type" value="Genomic_DNA"/>
</dbReference>
<evidence type="ECO:0000313" key="7">
    <source>
        <dbReference type="Proteomes" id="UP000199412"/>
    </source>
</evidence>
<dbReference type="Gene3D" id="3.60.21.40">
    <property type="entry name" value="GpdQ, catalytic alpha/beta sandwich domain"/>
    <property type="match status" value="1"/>
</dbReference>
<dbReference type="Proteomes" id="UP000199412">
    <property type="component" value="Unassembled WGS sequence"/>
</dbReference>
<keyword evidence="1" id="KW-0479">Metal-binding</keyword>
<dbReference type="InterPro" id="IPR029052">
    <property type="entry name" value="Metallo-depent_PP-like"/>
</dbReference>
<dbReference type="SUPFAM" id="SSF56300">
    <property type="entry name" value="Metallo-dependent phosphatases"/>
    <property type="match status" value="1"/>
</dbReference>
<dbReference type="PANTHER" id="PTHR42988:SF2">
    <property type="entry name" value="CYCLIC NUCLEOTIDE PHOSPHODIESTERASE CBUA0032-RELATED"/>
    <property type="match status" value="1"/>
</dbReference>
<evidence type="ECO:0000256" key="1">
    <source>
        <dbReference type="ARBA" id="ARBA00022723"/>
    </source>
</evidence>
<accession>A0A1G7ANM8</accession>
<dbReference type="GO" id="GO:0046872">
    <property type="term" value="F:metal ion binding"/>
    <property type="evidence" value="ECO:0007669"/>
    <property type="project" value="UniProtKB-KW"/>
</dbReference>
<dbReference type="InterPro" id="IPR050884">
    <property type="entry name" value="CNP_phosphodiesterase-III"/>
</dbReference>
<dbReference type="RefSeq" id="WP_092784126.1">
    <property type="nucleotide sequence ID" value="NZ_FNAP01000004.1"/>
</dbReference>
<dbReference type="STRING" id="69960.SAMN05421720_10414"/>
<dbReference type="OrthoDB" id="651281at2"/>
<dbReference type="CDD" id="cd07402">
    <property type="entry name" value="MPP_GpdQ"/>
    <property type="match status" value="1"/>
</dbReference>